<proteinExistence type="predicted"/>
<organism evidence="1 2">
    <name type="scientific">Desulfofundulus salinus</name>
    <dbReference type="NCBI Taxonomy" id="2419843"/>
    <lineage>
        <taxon>Bacteria</taxon>
        <taxon>Bacillati</taxon>
        <taxon>Bacillota</taxon>
        <taxon>Clostridia</taxon>
        <taxon>Eubacteriales</taxon>
        <taxon>Peptococcaceae</taxon>
        <taxon>Desulfofundulus</taxon>
    </lineage>
</organism>
<reference evidence="1 2" key="1">
    <citation type="submission" date="2018-10" db="EMBL/GenBank/DDBJ databases">
        <authorList>
            <person name="Grouzdev D.S."/>
            <person name="Krutkina M.S."/>
            <person name="Tourova T.P."/>
            <person name="Nazina T.N."/>
        </authorList>
    </citation>
    <scope>NUCLEOTIDE SEQUENCE [LARGE SCALE GENOMIC DNA]</scope>
    <source>
        <strain evidence="1 2">435</strain>
    </source>
</reference>
<dbReference type="Proteomes" id="UP000271256">
    <property type="component" value="Unassembled WGS sequence"/>
</dbReference>
<gene>
    <name evidence="1" type="ORF">D7024_01210</name>
</gene>
<dbReference type="OrthoDB" id="1806507at2"/>
<protein>
    <submittedName>
        <fullName evidence="1">Uncharacterized protein</fullName>
    </submittedName>
</protein>
<keyword evidence="2" id="KW-1185">Reference proteome</keyword>
<dbReference type="RefSeq" id="WP_121450194.1">
    <property type="nucleotide sequence ID" value="NZ_RBWE01000001.1"/>
</dbReference>
<evidence type="ECO:0000313" key="2">
    <source>
        <dbReference type="Proteomes" id="UP000271256"/>
    </source>
</evidence>
<comment type="caution">
    <text evidence="1">The sequence shown here is derived from an EMBL/GenBank/DDBJ whole genome shotgun (WGS) entry which is preliminary data.</text>
</comment>
<sequence>MILSRVGRDQKGFASVTFLVLLLAIMAIGSLLADVARLYAIKIASRHYLNLSLRAAAAQLNQDELRNNRIVIDESAAQDKFYEILRANFKLDGSNHPLPGSLVDGPVEVCYFRVVNSNMLPFLYTFGSYSETITRPAVTGIIKFPVRVSFWGRIVSSGVPESTDMYVHSTVAPELISKLL</sequence>
<dbReference type="EMBL" id="RBWE01000001">
    <property type="protein sequence ID" value="RKO65722.1"/>
    <property type="molecule type" value="Genomic_DNA"/>
</dbReference>
<name>A0A494WUD6_9FIRM</name>
<evidence type="ECO:0000313" key="1">
    <source>
        <dbReference type="EMBL" id="RKO65722.1"/>
    </source>
</evidence>
<accession>A0A494WUD6</accession>
<dbReference type="AlphaFoldDB" id="A0A494WUD6"/>